<keyword evidence="1" id="KW-1133">Transmembrane helix</keyword>
<accession>A0A5B8LJS5</accession>
<keyword evidence="1" id="KW-0472">Membrane</keyword>
<sequence length="146" mass="15566">MGQSVSRRVVTATLVAGTLDILSAVVYTLIAGKQPINMLKGLASAVLGDDAVKGGSEIALAGLGIHFAIMAVMVAFFVIVADRLPVLKTRWVMAGIGYGIGLWAIMSLVVLPMRYGFHPFKPLGLAEQFFSHIVLVGLPIAWFARK</sequence>
<evidence type="ECO:0000313" key="2">
    <source>
        <dbReference type="EMBL" id="QDZ07834.1"/>
    </source>
</evidence>
<name>A0A5B8LJS5_9SPHN</name>
<organism evidence="2 3">
    <name type="scientific">Sphingomonas panacisoli</name>
    <dbReference type="NCBI Taxonomy" id="1813879"/>
    <lineage>
        <taxon>Bacteria</taxon>
        <taxon>Pseudomonadati</taxon>
        <taxon>Pseudomonadota</taxon>
        <taxon>Alphaproteobacteria</taxon>
        <taxon>Sphingomonadales</taxon>
        <taxon>Sphingomonadaceae</taxon>
        <taxon>Sphingomonas</taxon>
    </lineage>
</organism>
<reference evidence="2 3" key="1">
    <citation type="submission" date="2019-07" db="EMBL/GenBank/DDBJ databases">
        <title>Full genome sequence of Sphingomonas sp. 4R-6-7(HKS19).</title>
        <authorList>
            <person name="Im W.-T."/>
        </authorList>
    </citation>
    <scope>NUCLEOTIDE SEQUENCE [LARGE SCALE GENOMIC DNA]</scope>
    <source>
        <strain evidence="2 3">HKS19</strain>
    </source>
</reference>
<dbReference type="AlphaFoldDB" id="A0A5B8LJS5"/>
<gene>
    <name evidence="2" type="ORF">FPZ24_10340</name>
</gene>
<dbReference type="OrthoDB" id="118190at2"/>
<dbReference type="EMBL" id="CP042306">
    <property type="protein sequence ID" value="QDZ07834.1"/>
    <property type="molecule type" value="Genomic_DNA"/>
</dbReference>
<protein>
    <recommendedName>
        <fullName evidence="4">DUF1440 domain-containing protein</fullName>
    </recommendedName>
</protein>
<proteinExistence type="predicted"/>
<evidence type="ECO:0008006" key="4">
    <source>
        <dbReference type="Google" id="ProtNLM"/>
    </source>
</evidence>
<evidence type="ECO:0000313" key="3">
    <source>
        <dbReference type="Proteomes" id="UP000315673"/>
    </source>
</evidence>
<feature type="transmembrane region" description="Helical" evidence="1">
    <location>
        <begin position="125"/>
        <end position="144"/>
    </location>
</feature>
<keyword evidence="1" id="KW-0812">Transmembrane</keyword>
<dbReference type="Proteomes" id="UP000315673">
    <property type="component" value="Chromosome"/>
</dbReference>
<keyword evidence="3" id="KW-1185">Reference proteome</keyword>
<evidence type="ECO:0000256" key="1">
    <source>
        <dbReference type="SAM" id="Phobius"/>
    </source>
</evidence>
<feature type="transmembrane region" description="Helical" evidence="1">
    <location>
        <begin position="58"/>
        <end position="79"/>
    </location>
</feature>
<feature type="transmembrane region" description="Helical" evidence="1">
    <location>
        <begin position="9"/>
        <end position="30"/>
    </location>
</feature>
<feature type="transmembrane region" description="Helical" evidence="1">
    <location>
        <begin position="91"/>
        <end position="113"/>
    </location>
</feature>
<dbReference type="KEGG" id="spai:FPZ24_10340"/>
<dbReference type="RefSeq" id="WP_146571711.1">
    <property type="nucleotide sequence ID" value="NZ_CP042306.1"/>
</dbReference>